<comment type="caution">
    <text evidence="9">The sequence shown here is derived from an EMBL/GenBank/DDBJ whole genome shotgun (WGS) entry which is preliminary data.</text>
</comment>
<reference evidence="9 10" key="1">
    <citation type="journal article" date="2015" name="Nature">
        <title>rRNA introns, odd ribosomes, and small enigmatic genomes across a large radiation of phyla.</title>
        <authorList>
            <person name="Brown C.T."/>
            <person name="Hug L.A."/>
            <person name="Thomas B.C."/>
            <person name="Sharon I."/>
            <person name="Castelle C.J."/>
            <person name="Singh A."/>
            <person name="Wilkins M.J."/>
            <person name="Williams K.H."/>
            <person name="Banfield J.F."/>
        </authorList>
    </citation>
    <scope>NUCLEOTIDE SEQUENCE [LARGE SCALE GENOMIC DNA]</scope>
</reference>
<keyword evidence="2" id="KW-1003">Cell membrane</keyword>
<dbReference type="Proteomes" id="UP000034050">
    <property type="component" value="Unassembled WGS sequence"/>
</dbReference>
<dbReference type="InterPro" id="IPR019127">
    <property type="entry name" value="Exosortase"/>
</dbReference>
<evidence type="ECO:0000256" key="1">
    <source>
        <dbReference type="ARBA" id="ARBA00004651"/>
    </source>
</evidence>
<dbReference type="AlphaFoldDB" id="A0A0G1EML5"/>
<name>A0A0G1EML5_9BACT</name>
<dbReference type="Pfam" id="PF09721">
    <property type="entry name" value="Exosortase_EpsH"/>
    <property type="match status" value="1"/>
</dbReference>
<organism evidence="9 10">
    <name type="scientific">Candidatus Gottesmanbacteria bacterium GW2011_GWB1_43_11</name>
    <dbReference type="NCBI Taxonomy" id="1618446"/>
    <lineage>
        <taxon>Bacteria</taxon>
        <taxon>Candidatus Gottesmaniibacteriota</taxon>
    </lineage>
</organism>
<dbReference type="GO" id="GO:0006508">
    <property type="term" value="P:proteolysis"/>
    <property type="evidence" value="ECO:0007669"/>
    <property type="project" value="UniProtKB-KW"/>
</dbReference>
<sequence length="204" mass="23766">MSQLPLRPFSRHQFSFKRETFIWLFLLLILMLVFMPLVNTFNDLLARFIISLDAYKYIRDFVVPLEARMVGVLLLPFGFAPRIVGEYLAIGKKEPLLIEIAWNCIGWQSLVLFLLTVVIVLQGDRYSLLSKIKALIIGLLGTFLLNILRITVLAILAYYFSQSVALIFHDYGSNLSIIAWLFVFWWFAHEFVLEDKKEIIQEKD</sequence>
<dbReference type="GO" id="GO:0005886">
    <property type="term" value="C:plasma membrane"/>
    <property type="evidence" value="ECO:0007669"/>
    <property type="project" value="UniProtKB-SubCell"/>
</dbReference>
<evidence type="ECO:0000256" key="8">
    <source>
        <dbReference type="SAM" id="Phobius"/>
    </source>
</evidence>
<evidence type="ECO:0000256" key="4">
    <source>
        <dbReference type="ARBA" id="ARBA00022692"/>
    </source>
</evidence>
<feature type="transmembrane region" description="Helical" evidence="8">
    <location>
        <begin position="100"/>
        <end position="122"/>
    </location>
</feature>
<feature type="transmembrane region" description="Helical" evidence="8">
    <location>
        <begin position="171"/>
        <end position="188"/>
    </location>
</feature>
<gene>
    <name evidence="9" type="ORF">UV61_C0033G0002</name>
</gene>
<feature type="transmembrane region" description="Helical" evidence="8">
    <location>
        <begin position="134"/>
        <end position="159"/>
    </location>
</feature>
<evidence type="ECO:0000256" key="2">
    <source>
        <dbReference type="ARBA" id="ARBA00022475"/>
    </source>
</evidence>
<evidence type="ECO:0000256" key="6">
    <source>
        <dbReference type="ARBA" id="ARBA00022989"/>
    </source>
</evidence>
<comment type="subcellular location">
    <subcellularLocation>
        <location evidence="1">Cell membrane</location>
        <topology evidence="1">Multi-pass membrane protein</topology>
    </subcellularLocation>
</comment>
<dbReference type="EMBL" id="LCFD01000033">
    <property type="protein sequence ID" value="KKS84276.1"/>
    <property type="molecule type" value="Genomic_DNA"/>
</dbReference>
<evidence type="ECO:0000313" key="10">
    <source>
        <dbReference type="Proteomes" id="UP000034050"/>
    </source>
</evidence>
<accession>A0A0G1EML5</accession>
<dbReference type="NCBIfam" id="TIGR04178">
    <property type="entry name" value="exo_archaeo"/>
    <property type="match status" value="1"/>
</dbReference>
<keyword evidence="7 8" id="KW-0472">Membrane</keyword>
<evidence type="ECO:0000313" key="9">
    <source>
        <dbReference type="EMBL" id="KKS84276.1"/>
    </source>
</evidence>
<evidence type="ECO:0000256" key="7">
    <source>
        <dbReference type="ARBA" id="ARBA00023136"/>
    </source>
</evidence>
<evidence type="ECO:0000256" key="3">
    <source>
        <dbReference type="ARBA" id="ARBA00022670"/>
    </source>
</evidence>
<dbReference type="GO" id="GO:0008233">
    <property type="term" value="F:peptidase activity"/>
    <property type="evidence" value="ECO:0007669"/>
    <property type="project" value="UniProtKB-KW"/>
</dbReference>
<dbReference type="InterPro" id="IPR026392">
    <property type="entry name" value="Exo/Archaeosortase_dom"/>
</dbReference>
<feature type="transmembrane region" description="Helical" evidence="8">
    <location>
        <begin position="61"/>
        <end position="80"/>
    </location>
</feature>
<keyword evidence="6 8" id="KW-1133">Transmembrane helix</keyword>
<keyword evidence="5" id="KW-0378">Hydrolase</keyword>
<keyword evidence="4 8" id="KW-0812">Transmembrane</keyword>
<proteinExistence type="predicted"/>
<feature type="transmembrane region" description="Helical" evidence="8">
    <location>
        <begin position="20"/>
        <end position="41"/>
    </location>
</feature>
<protein>
    <submittedName>
        <fullName evidence="9">Exosortase EpsH-related protein</fullName>
    </submittedName>
</protein>
<keyword evidence="3" id="KW-0645">Protease</keyword>
<evidence type="ECO:0000256" key="5">
    <source>
        <dbReference type="ARBA" id="ARBA00022801"/>
    </source>
</evidence>